<evidence type="ECO:0000256" key="7">
    <source>
        <dbReference type="PIRSR" id="PIRSR601461-1"/>
    </source>
</evidence>
<dbReference type="InterPro" id="IPR032799">
    <property type="entry name" value="TAXi_C"/>
</dbReference>
<accession>A0A9D4VF88</accession>
<dbReference type="PRINTS" id="PR00792">
    <property type="entry name" value="PEPSIN"/>
</dbReference>
<dbReference type="Pfam" id="PF14543">
    <property type="entry name" value="TAXi_N"/>
    <property type="match status" value="1"/>
</dbReference>
<dbReference type="FunFam" id="2.40.70.10:FF:000010">
    <property type="entry name" value="Aspartyl protease family protein 2"/>
    <property type="match status" value="1"/>
</dbReference>
<keyword evidence="3 9" id="KW-0732">Signal</keyword>
<dbReference type="CDD" id="cd05472">
    <property type="entry name" value="cnd41_like"/>
    <property type="match status" value="1"/>
</dbReference>
<feature type="signal peptide" evidence="9">
    <location>
        <begin position="1"/>
        <end position="27"/>
    </location>
</feature>
<dbReference type="InterPro" id="IPR032861">
    <property type="entry name" value="TAXi_N"/>
</dbReference>
<comment type="similarity">
    <text evidence="1 8">Belongs to the peptidase A1 family.</text>
</comment>
<comment type="caution">
    <text evidence="11">The sequence shown here is derived from an EMBL/GenBank/DDBJ whole genome shotgun (WGS) entry which is preliminary data.</text>
</comment>
<dbReference type="EMBL" id="JABFUD020000001">
    <property type="protein sequence ID" value="KAI5084965.1"/>
    <property type="molecule type" value="Genomic_DNA"/>
</dbReference>
<dbReference type="SUPFAM" id="SSF50630">
    <property type="entry name" value="Acid proteases"/>
    <property type="match status" value="1"/>
</dbReference>
<dbReference type="GO" id="GO:0004190">
    <property type="term" value="F:aspartic-type endopeptidase activity"/>
    <property type="evidence" value="ECO:0007669"/>
    <property type="project" value="UniProtKB-KW"/>
</dbReference>
<evidence type="ECO:0000313" key="11">
    <source>
        <dbReference type="EMBL" id="KAI5084965.1"/>
    </source>
</evidence>
<evidence type="ECO:0000256" key="5">
    <source>
        <dbReference type="ARBA" id="ARBA00022801"/>
    </source>
</evidence>
<dbReference type="PANTHER" id="PTHR47967:SF60">
    <property type="entry name" value="PROTEIN ASPARTIC PROTEASE IN GUARD CELL 1-LIKE"/>
    <property type="match status" value="1"/>
</dbReference>
<evidence type="ECO:0000259" key="10">
    <source>
        <dbReference type="PROSITE" id="PS51767"/>
    </source>
</evidence>
<dbReference type="Proteomes" id="UP000886520">
    <property type="component" value="Chromosome 1"/>
</dbReference>
<dbReference type="InterPro" id="IPR033873">
    <property type="entry name" value="CND41-like"/>
</dbReference>
<dbReference type="GO" id="GO:0006508">
    <property type="term" value="P:proteolysis"/>
    <property type="evidence" value="ECO:0007669"/>
    <property type="project" value="UniProtKB-KW"/>
</dbReference>
<dbReference type="PANTHER" id="PTHR47967">
    <property type="entry name" value="OS07G0603500 PROTEIN-RELATED"/>
    <property type="match status" value="1"/>
</dbReference>
<dbReference type="InterPro" id="IPR033121">
    <property type="entry name" value="PEPTIDASE_A1"/>
</dbReference>
<dbReference type="FunFam" id="2.40.70.10:FF:000016">
    <property type="entry name" value="Probable aspartic protease At2g35615"/>
    <property type="match status" value="1"/>
</dbReference>
<evidence type="ECO:0000256" key="4">
    <source>
        <dbReference type="ARBA" id="ARBA00022750"/>
    </source>
</evidence>
<evidence type="ECO:0000313" key="12">
    <source>
        <dbReference type="Proteomes" id="UP000886520"/>
    </source>
</evidence>
<feature type="active site" evidence="7">
    <location>
        <position position="191"/>
    </location>
</feature>
<dbReference type="GO" id="GO:0003677">
    <property type="term" value="F:DNA binding"/>
    <property type="evidence" value="ECO:0007669"/>
    <property type="project" value="UniProtKB-KW"/>
</dbReference>
<dbReference type="Gene3D" id="2.40.70.10">
    <property type="entry name" value="Acid Proteases"/>
    <property type="match status" value="2"/>
</dbReference>
<name>A0A9D4VF88_ADICA</name>
<dbReference type="InterPro" id="IPR021109">
    <property type="entry name" value="Peptidase_aspartic_dom_sf"/>
</dbReference>
<evidence type="ECO:0000256" key="3">
    <source>
        <dbReference type="ARBA" id="ARBA00022729"/>
    </source>
</evidence>
<feature type="active site" evidence="7">
    <location>
        <position position="396"/>
    </location>
</feature>
<evidence type="ECO:0000256" key="2">
    <source>
        <dbReference type="ARBA" id="ARBA00022670"/>
    </source>
</evidence>
<proteinExistence type="inferred from homology"/>
<organism evidence="11 12">
    <name type="scientific">Adiantum capillus-veneris</name>
    <name type="common">Maidenhair fern</name>
    <dbReference type="NCBI Taxonomy" id="13818"/>
    <lineage>
        <taxon>Eukaryota</taxon>
        <taxon>Viridiplantae</taxon>
        <taxon>Streptophyta</taxon>
        <taxon>Embryophyta</taxon>
        <taxon>Tracheophyta</taxon>
        <taxon>Polypodiopsida</taxon>
        <taxon>Polypodiidae</taxon>
        <taxon>Polypodiales</taxon>
        <taxon>Pteridineae</taxon>
        <taxon>Pteridaceae</taxon>
        <taxon>Vittarioideae</taxon>
        <taxon>Adiantum</taxon>
    </lineage>
</organism>
<feature type="chain" id="PRO_5038559492" description="Peptidase A1 domain-containing protein" evidence="9">
    <location>
        <begin position="28"/>
        <end position="516"/>
    </location>
</feature>
<dbReference type="Pfam" id="PF14541">
    <property type="entry name" value="TAXi_C"/>
    <property type="match status" value="1"/>
</dbReference>
<evidence type="ECO:0000256" key="1">
    <source>
        <dbReference type="ARBA" id="ARBA00007447"/>
    </source>
</evidence>
<dbReference type="PROSITE" id="PS00141">
    <property type="entry name" value="ASP_PROTEASE"/>
    <property type="match status" value="1"/>
</dbReference>
<reference evidence="11" key="1">
    <citation type="submission" date="2021-01" db="EMBL/GenBank/DDBJ databases">
        <title>Adiantum capillus-veneris genome.</title>
        <authorList>
            <person name="Fang Y."/>
            <person name="Liao Q."/>
        </authorList>
    </citation>
    <scope>NUCLEOTIDE SEQUENCE</scope>
    <source>
        <strain evidence="11">H3</strain>
        <tissue evidence="11">Leaf</tissue>
    </source>
</reference>
<protein>
    <recommendedName>
        <fullName evidence="10">Peptidase A1 domain-containing protein</fullName>
    </recommendedName>
</protein>
<dbReference type="InterPro" id="IPR051708">
    <property type="entry name" value="Plant_Aspart_Prot_A1"/>
</dbReference>
<keyword evidence="12" id="KW-1185">Reference proteome</keyword>
<dbReference type="InterPro" id="IPR001969">
    <property type="entry name" value="Aspartic_peptidase_AS"/>
</dbReference>
<evidence type="ECO:0000256" key="9">
    <source>
        <dbReference type="SAM" id="SignalP"/>
    </source>
</evidence>
<dbReference type="PROSITE" id="PS51767">
    <property type="entry name" value="PEPTIDASE_A1"/>
    <property type="match status" value="1"/>
</dbReference>
<evidence type="ECO:0000256" key="8">
    <source>
        <dbReference type="RuleBase" id="RU000454"/>
    </source>
</evidence>
<gene>
    <name evidence="11" type="ORF">GOP47_0001134</name>
</gene>
<dbReference type="AlphaFoldDB" id="A0A9D4VF88"/>
<sequence>MATSIQLAACDQPLLLLLLLFTSFSLSCFSHQQYDQHLITSQWLHVAPLEEQFTAATPAYAASTELNVHIPKWSSSREDENGAATLALKVIHRDSPYSPLATLLQSTPQQLLIQRLNRDASRVEALSLKAKLSSLAPNHGDLNDKVSYTKGTLPQSGFSSPLSSGFKQGSGEYFIRLGVGTPPKDSYMVIDTGSDVMWIQCAPCLDCYEQTDPLFNPAASSSYRKLSCKSPVCAMLELHGCGGAGSNHCLYQVAYGDGSFTAGEFSAEALHFGGGMTARVAMGCGHDNEGLFTGAAGLFGLGGGALSFPSQMGRRYSKVFSYCLMDRDREGYSTLEFGGRGEVPRGTMYTPLIRNANLETFYYVSMSGISVGGQLLTIPTRAFLMDESGGGGVIVDSGTSVTRLVEVAYGPLRSAFKAAARGLPFAGGFSLFDTCYDMSGRASVKLPTLSLHFEGGAELALPASNYFIPVDSKGTYCLAFASTPGELSIIGNIQQQGFRVIFDSASSRLGFVPNQC</sequence>
<keyword evidence="2 8" id="KW-0645">Protease</keyword>
<keyword evidence="6" id="KW-0238">DNA-binding</keyword>
<feature type="domain" description="Peptidase A1" evidence="10">
    <location>
        <begin position="173"/>
        <end position="512"/>
    </location>
</feature>
<dbReference type="InterPro" id="IPR001461">
    <property type="entry name" value="Aspartic_peptidase_A1"/>
</dbReference>
<keyword evidence="5 8" id="KW-0378">Hydrolase</keyword>
<evidence type="ECO:0000256" key="6">
    <source>
        <dbReference type="ARBA" id="ARBA00023125"/>
    </source>
</evidence>
<keyword evidence="4 8" id="KW-0064">Aspartyl protease</keyword>
<dbReference type="OrthoDB" id="2747330at2759"/>